<dbReference type="Gene3D" id="3.10.180.10">
    <property type="entry name" value="2,3-Dihydroxybiphenyl 1,2-Dioxygenase, domain 1"/>
    <property type="match status" value="1"/>
</dbReference>
<dbReference type="Proteomes" id="UP000583556">
    <property type="component" value="Unassembled WGS sequence"/>
</dbReference>
<dbReference type="InterPro" id="IPR004360">
    <property type="entry name" value="Glyas_Fos-R_dOase_dom"/>
</dbReference>
<evidence type="ECO:0000313" key="2">
    <source>
        <dbReference type="EMBL" id="NML95855.1"/>
    </source>
</evidence>
<dbReference type="Pfam" id="PF00903">
    <property type="entry name" value="Glyoxalase"/>
    <property type="match status" value="1"/>
</dbReference>
<dbReference type="InterPro" id="IPR050383">
    <property type="entry name" value="GlyoxalaseI/FosfomycinResist"/>
</dbReference>
<dbReference type="EMBL" id="JABBGM010000013">
    <property type="protein sequence ID" value="NML95855.1"/>
    <property type="molecule type" value="Genomic_DNA"/>
</dbReference>
<sequence>MSGNTVFDIRGVNHLALVCRDMAKTVEFYRDVLGMPLTKTIDLPGGMGQHFFFDIGNGDSIAFFWFPDAPPAAPGIAAPSGLPAMGDMKSAHGSMNHIAFNVPAEKFDEYVARLHERGVQTSMVLNHDDSEWQVAPQMQDGVFVRSVYFFDPDGVCLEFAAWTAQLGGDAHVRHDPMRADGTKAVGMIVKDALLQ</sequence>
<gene>
    <name evidence="2" type="ORF">HHL27_19455</name>
</gene>
<dbReference type="AlphaFoldDB" id="A0A7Y0GB88"/>
<dbReference type="InterPro" id="IPR037523">
    <property type="entry name" value="VOC_core"/>
</dbReference>
<dbReference type="CDD" id="cd06587">
    <property type="entry name" value="VOC"/>
    <property type="match status" value="1"/>
</dbReference>
<protein>
    <submittedName>
        <fullName evidence="2">VOC family protein</fullName>
    </submittedName>
</protein>
<dbReference type="PROSITE" id="PS51819">
    <property type="entry name" value="VOC"/>
    <property type="match status" value="1"/>
</dbReference>
<reference evidence="2 3" key="1">
    <citation type="submission" date="2020-04" db="EMBL/GenBank/DDBJ databases">
        <title>Novosphingobium sp. TW-4 isolated from soil.</title>
        <authorList>
            <person name="Dahal R.H."/>
            <person name="Chaudhary D.K."/>
        </authorList>
    </citation>
    <scope>NUCLEOTIDE SEQUENCE [LARGE SCALE GENOMIC DNA]</scope>
    <source>
        <strain evidence="2 3">TW-4</strain>
    </source>
</reference>
<accession>A0A7Y0GB88</accession>
<dbReference type="SUPFAM" id="SSF54593">
    <property type="entry name" value="Glyoxalase/Bleomycin resistance protein/Dihydroxybiphenyl dioxygenase"/>
    <property type="match status" value="1"/>
</dbReference>
<comment type="caution">
    <text evidence="2">The sequence shown here is derived from an EMBL/GenBank/DDBJ whole genome shotgun (WGS) entry which is preliminary data.</text>
</comment>
<evidence type="ECO:0000259" key="1">
    <source>
        <dbReference type="PROSITE" id="PS51819"/>
    </source>
</evidence>
<dbReference type="PANTHER" id="PTHR21366">
    <property type="entry name" value="GLYOXALASE FAMILY PROTEIN"/>
    <property type="match status" value="1"/>
</dbReference>
<feature type="domain" description="VOC" evidence="1">
    <location>
        <begin position="11"/>
        <end position="162"/>
    </location>
</feature>
<name>A0A7Y0GB88_9SPHN</name>
<dbReference type="RefSeq" id="WP_169495054.1">
    <property type="nucleotide sequence ID" value="NZ_AP029021.1"/>
</dbReference>
<keyword evidence="3" id="KW-1185">Reference proteome</keyword>
<dbReference type="PANTHER" id="PTHR21366:SF31">
    <property type="entry name" value="METALLOTHIOL TRANSFERASE FOSB"/>
    <property type="match status" value="1"/>
</dbReference>
<evidence type="ECO:0000313" key="3">
    <source>
        <dbReference type="Proteomes" id="UP000583556"/>
    </source>
</evidence>
<proteinExistence type="predicted"/>
<dbReference type="InterPro" id="IPR029068">
    <property type="entry name" value="Glyas_Bleomycin-R_OHBP_Dase"/>
</dbReference>
<organism evidence="2 3">
    <name type="scientific">Novosphingobium olei</name>
    <dbReference type="NCBI Taxonomy" id="2728851"/>
    <lineage>
        <taxon>Bacteria</taxon>
        <taxon>Pseudomonadati</taxon>
        <taxon>Pseudomonadota</taxon>
        <taxon>Alphaproteobacteria</taxon>
        <taxon>Sphingomonadales</taxon>
        <taxon>Sphingomonadaceae</taxon>
        <taxon>Novosphingobium</taxon>
    </lineage>
</organism>